<dbReference type="SUPFAM" id="SSF47336">
    <property type="entry name" value="ACP-like"/>
    <property type="match status" value="1"/>
</dbReference>
<dbReference type="InterPro" id="IPR036736">
    <property type="entry name" value="ACP-like_sf"/>
</dbReference>
<dbReference type="RefSeq" id="WP_034728171.1">
    <property type="nucleotide sequence ID" value="NZ_FOVD01000001.1"/>
</dbReference>
<evidence type="ECO:0000313" key="3">
    <source>
        <dbReference type="Proteomes" id="UP000198769"/>
    </source>
</evidence>
<dbReference type="Proteomes" id="UP000198769">
    <property type="component" value="Unassembled WGS sequence"/>
</dbReference>
<protein>
    <submittedName>
        <fullName evidence="2">Acyl carrier protein</fullName>
    </submittedName>
</protein>
<gene>
    <name evidence="2" type="ORF">SAMN05421594_0688</name>
</gene>
<feature type="domain" description="Carrier" evidence="1">
    <location>
        <begin position="33"/>
        <end position="71"/>
    </location>
</feature>
<dbReference type="AlphaFoldDB" id="A0A1I4VWQ1"/>
<name>A0A1I4VWQ1_CHROL</name>
<dbReference type="Pfam" id="PF00550">
    <property type="entry name" value="PP-binding"/>
    <property type="match status" value="1"/>
</dbReference>
<sequence length="99" mass="11474">MDTINNTLKLNHEELFTLLKGFITEVIGAEFVEEMDITPDSSFTKDLEMDSIEIVSFSEKIKAHFGDQIDFTGWLSSMDLDELINLDLRMIINYIYECQ</sequence>
<dbReference type="InterPro" id="IPR009081">
    <property type="entry name" value="PP-bd_ACP"/>
</dbReference>
<dbReference type="Gene3D" id="1.10.1200.10">
    <property type="entry name" value="ACP-like"/>
    <property type="match status" value="1"/>
</dbReference>
<dbReference type="OrthoDB" id="709891at2"/>
<dbReference type="EMBL" id="FOVD01000001">
    <property type="protein sequence ID" value="SFN05632.1"/>
    <property type="molecule type" value="Genomic_DNA"/>
</dbReference>
<evidence type="ECO:0000313" key="2">
    <source>
        <dbReference type="EMBL" id="SFN05632.1"/>
    </source>
</evidence>
<keyword evidence="3" id="KW-1185">Reference proteome</keyword>
<organism evidence="2 3">
    <name type="scientific">Chryseobacterium oleae</name>
    <dbReference type="NCBI Taxonomy" id="491207"/>
    <lineage>
        <taxon>Bacteria</taxon>
        <taxon>Pseudomonadati</taxon>
        <taxon>Bacteroidota</taxon>
        <taxon>Flavobacteriia</taxon>
        <taxon>Flavobacteriales</taxon>
        <taxon>Weeksellaceae</taxon>
        <taxon>Chryseobacterium group</taxon>
        <taxon>Chryseobacterium</taxon>
    </lineage>
</organism>
<evidence type="ECO:0000259" key="1">
    <source>
        <dbReference type="Pfam" id="PF00550"/>
    </source>
</evidence>
<accession>A0A1I4VWQ1</accession>
<reference evidence="3" key="1">
    <citation type="submission" date="2016-10" db="EMBL/GenBank/DDBJ databases">
        <authorList>
            <person name="Varghese N."/>
            <person name="Submissions S."/>
        </authorList>
    </citation>
    <scope>NUCLEOTIDE SEQUENCE [LARGE SCALE GENOMIC DNA]</scope>
    <source>
        <strain evidence="3">DSM 25575</strain>
    </source>
</reference>
<proteinExistence type="predicted"/>